<evidence type="ECO:0000313" key="3">
    <source>
        <dbReference type="Proteomes" id="UP001141950"/>
    </source>
</evidence>
<feature type="transmembrane region" description="Helical" evidence="1">
    <location>
        <begin position="40"/>
        <end position="58"/>
    </location>
</feature>
<keyword evidence="1" id="KW-0472">Membrane</keyword>
<gene>
    <name evidence="2" type="ORF">NQZ67_05255</name>
</gene>
<organism evidence="2 3">
    <name type="scientific">Paenibacillus soyae</name>
    <dbReference type="NCBI Taxonomy" id="2969249"/>
    <lineage>
        <taxon>Bacteria</taxon>
        <taxon>Bacillati</taxon>
        <taxon>Bacillota</taxon>
        <taxon>Bacilli</taxon>
        <taxon>Bacillales</taxon>
        <taxon>Paenibacillaceae</taxon>
        <taxon>Paenibacillus</taxon>
    </lineage>
</organism>
<comment type="caution">
    <text evidence="2">The sequence shown here is derived from an EMBL/GenBank/DDBJ whole genome shotgun (WGS) entry which is preliminary data.</text>
</comment>
<dbReference type="AlphaFoldDB" id="A0A9X2S7N3"/>
<feature type="transmembrane region" description="Helical" evidence="1">
    <location>
        <begin position="16"/>
        <end position="34"/>
    </location>
</feature>
<keyword evidence="1" id="KW-1133">Transmembrane helix</keyword>
<feature type="transmembrane region" description="Helical" evidence="1">
    <location>
        <begin position="65"/>
        <end position="82"/>
    </location>
</feature>
<sequence>MQRIKMMYKLFLSEPLWFKILIVSMLLIAIIFSGSSFNGYYQSAAKLAAAIFFLSYGIKFRRSTRIAVLFFAVALISLYLSWDNFSGA</sequence>
<keyword evidence="3" id="KW-1185">Reference proteome</keyword>
<keyword evidence="1" id="KW-0812">Transmembrane</keyword>
<dbReference type="Proteomes" id="UP001141950">
    <property type="component" value="Unassembled WGS sequence"/>
</dbReference>
<dbReference type="EMBL" id="JANIPJ010000003">
    <property type="protein sequence ID" value="MCR2803285.1"/>
    <property type="molecule type" value="Genomic_DNA"/>
</dbReference>
<name>A0A9X2S7N3_9BACL</name>
<dbReference type="RefSeq" id="WP_257443446.1">
    <property type="nucleotide sequence ID" value="NZ_JANIPJ010000003.1"/>
</dbReference>
<evidence type="ECO:0000256" key="1">
    <source>
        <dbReference type="SAM" id="Phobius"/>
    </source>
</evidence>
<protein>
    <submittedName>
        <fullName evidence="2">Uncharacterized protein</fullName>
    </submittedName>
</protein>
<reference evidence="2" key="1">
    <citation type="submission" date="2022-08" db="EMBL/GenBank/DDBJ databases">
        <title>The genomic sequence of strain Paenibacillus sp. SCIV0701.</title>
        <authorList>
            <person name="Zhao H."/>
        </authorList>
    </citation>
    <scope>NUCLEOTIDE SEQUENCE</scope>
    <source>
        <strain evidence="2">SCIV0701</strain>
    </source>
</reference>
<accession>A0A9X2S7N3</accession>
<proteinExistence type="predicted"/>
<evidence type="ECO:0000313" key="2">
    <source>
        <dbReference type="EMBL" id="MCR2803285.1"/>
    </source>
</evidence>